<dbReference type="PANTHER" id="PTHR11360:SF284">
    <property type="entry name" value="EG:103B4.3 PROTEIN-RELATED"/>
    <property type="match status" value="1"/>
</dbReference>
<keyword evidence="3" id="KW-0812">Transmembrane</keyword>
<feature type="transmembrane region" description="Helical" evidence="3">
    <location>
        <begin position="66"/>
        <end position="89"/>
    </location>
</feature>
<dbReference type="InterPro" id="IPR011701">
    <property type="entry name" value="MFS"/>
</dbReference>
<dbReference type="EMBL" id="CAJNOE010001327">
    <property type="protein sequence ID" value="CAF1412873.1"/>
    <property type="molecule type" value="Genomic_DNA"/>
</dbReference>
<dbReference type="InterPro" id="IPR036259">
    <property type="entry name" value="MFS_trans_sf"/>
</dbReference>
<feature type="transmembrane region" description="Helical" evidence="3">
    <location>
        <begin position="188"/>
        <end position="206"/>
    </location>
</feature>
<feature type="transmembrane region" description="Helical" evidence="3">
    <location>
        <begin position="226"/>
        <end position="244"/>
    </location>
</feature>
<comment type="caution">
    <text evidence="6">The sequence shown here is derived from an EMBL/GenBank/DDBJ whole genome shotgun (WGS) entry which is preliminary data.</text>
</comment>
<dbReference type="SUPFAM" id="SSF103473">
    <property type="entry name" value="MFS general substrate transporter"/>
    <property type="match status" value="1"/>
</dbReference>
<dbReference type="GO" id="GO:0008028">
    <property type="term" value="F:monocarboxylic acid transmembrane transporter activity"/>
    <property type="evidence" value="ECO:0007669"/>
    <property type="project" value="TreeGrafter"/>
</dbReference>
<comment type="subcellular location">
    <subcellularLocation>
        <location evidence="1">Membrane</location>
        <topology evidence="1">Multi-pass membrane protein</topology>
    </subcellularLocation>
</comment>
<feature type="transmembrane region" description="Helical" evidence="3">
    <location>
        <begin position="351"/>
        <end position="374"/>
    </location>
</feature>
<feature type="transmembrane region" description="Helical" evidence="3">
    <location>
        <begin position="256"/>
        <end position="273"/>
    </location>
</feature>
<feature type="domain" description="Major facilitator superfamily (MFS) profile" evidence="4">
    <location>
        <begin position="1"/>
        <end position="376"/>
    </location>
</feature>
<reference evidence="6" key="1">
    <citation type="submission" date="2021-02" db="EMBL/GenBank/DDBJ databases">
        <authorList>
            <person name="Nowell W R."/>
        </authorList>
    </citation>
    <scope>NUCLEOTIDE SEQUENCE</scope>
</reference>
<feature type="region of interest" description="Disordered" evidence="2">
    <location>
        <begin position="379"/>
        <end position="452"/>
    </location>
</feature>
<feature type="transmembrane region" description="Helical" evidence="3">
    <location>
        <begin position="285"/>
        <end position="305"/>
    </location>
</feature>
<evidence type="ECO:0000259" key="4">
    <source>
        <dbReference type="PROSITE" id="PS50850"/>
    </source>
</evidence>
<dbReference type="PANTHER" id="PTHR11360">
    <property type="entry name" value="MONOCARBOXYLATE TRANSPORTER"/>
    <property type="match status" value="1"/>
</dbReference>
<evidence type="ECO:0000256" key="3">
    <source>
        <dbReference type="SAM" id="Phobius"/>
    </source>
</evidence>
<dbReference type="CDD" id="cd17352">
    <property type="entry name" value="MFS_MCT_SLC16"/>
    <property type="match status" value="1"/>
</dbReference>
<evidence type="ECO:0000256" key="2">
    <source>
        <dbReference type="SAM" id="MobiDB-lite"/>
    </source>
</evidence>
<accession>A0A818V741</accession>
<feature type="transmembrane region" description="Helical" evidence="3">
    <location>
        <begin position="317"/>
        <end position="339"/>
    </location>
</feature>
<dbReference type="GO" id="GO:0016020">
    <property type="term" value="C:membrane"/>
    <property type="evidence" value="ECO:0007669"/>
    <property type="project" value="UniProtKB-SubCell"/>
</dbReference>
<evidence type="ECO:0000256" key="1">
    <source>
        <dbReference type="ARBA" id="ARBA00004141"/>
    </source>
</evidence>
<dbReference type="EMBL" id="CAJOBB010000573">
    <property type="protein sequence ID" value="CAF3708542.1"/>
    <property type="molecule type" value="Genomic_DNA"/>
</dbReference>
<proteinExistence type="predicted"/>
<sequence length="452" mass="50188">MRTKLSSSRASISGIFSILAAITIGAGPIPTVLIKKHGYQKVAITGSCVAAFGFFLSYWWANIWFYYITISFIGGVGLNLMYISSVLCVENHFDQNKASAMGVAVSGSGVGTFVMSYIMNEIVNIRSWFSYSSALLIEAGLIAVTFLLGFLLSSGRPKEEENSTNESQKSFFHQVNKQIDWKLFKKPAFTLFIISNFLISLGFNVVYNYADDLANDAEVVKEQRSYILMSIGISNIFGRLIIGFLGNGRNDKKRRLYLFILTYIISGIATAVAPQCGSSVIQHIVYASFFGFFSGGYVTLSMILPGDIVGDKKKNDAIGLLSLFNGIAIAIGTPVVGAMRDVFAHFANPFLWPYFIFGACTIFSGCILFATPLLQKQHPREHSQEEGPDCKRESLHEISRLQEQHPREPSPEEGSDCKRESLHEISRLQEQHPREHSQEEGSDREKEPLNGK</sequence>
<dbReference type="InterPro" id="IPR050327">
    <property type="entry name" value="Proton-linked_MCT"/>
</dbReference>
<dbReference type="InterPro" id="IPR020846">
    <property type="entry name" value="MFS_dom"/>
</dbReference>
<name>A0A818V741_9BILA</name>
<protein>
    <recommendedName>
        <fullName evidence="4">Major facilitator superfamily (MFS) profile domain-containing protein</fullName>
    </recommendedName>
</protein>
<feature type="transmembrane region" description="Helical" evidence="3">
    <location>
        <begin position="12"/>
        <end position="34"/>
    </location>
</feature>
<dbReference type="Proteomes" id="UP000663868">
    <property type="component" value="Unassembled WGS sequence"/>
</dbReference>
<evidence type="ECO:0000313" key="5">
    <source>
        <dbReference type="EMBL" id="CAF1412873.1"/>
    </source>
</evidence>
<feature type="transmembrane region" description="Helical" evidence="3">
    <location>
        <begin position="101"/>
        <end position="119"/>
    </location>
</feature>
<keyword evidence="3" id="KW-0472">Membrane</keyword>
<organism evidence="6 7">
    <name type="scientific">Adineta steineri</name>
    <dbReference type="NCBI Taxonomy" id="433720"/>
    <lineage>
        <taxon>Eukaryota</taxon>
        <taxon>Metazoa</taxon>
        <taxon>Spiralia</taxon>
        <taxon>Gnathifera</taxon>
        <taxon>Rotifera</taxon>
        <taxon>Eurotatoria</taxon>
        <taxon>Bdelloidea</taxon>
        <taxon>Adinetida</taxon>
        <taxon>Adinetidae</taxon>
        <taxon>Adineta</taxon>
    </lineage>
</organism>
<feature type="transmembrane region" description="Helical" evidence="3">
    <location>
        <begin position="131"/>
        <end position="152"/>
    </location>
</feature>
<evidence type="ECO:0000313" key="6">
    <source>
        <dbReference type="EMBL" id="CAF3708542.1"/>
    </source>
</evidence>
<dbReference type="Pfam" id="PF07690">
    <property type="entry name" value="MFS_1"/>
    <property type="match status" value="1"/>
</dbReference>
<dbReference type="PROSITE" id="PS50850">
    <property type="entry name" value="MFS"/>
    <property type="match status" value="1"/>
</dbReference>
<dbReference type="Gene3D" id="1.20.1250.20">
    <property type="entry name" value="MFS general substrate transporter like domains"/>
    <property type="match status" value="2"/>
</dbReference>
<dbReference type="AlphaFoldDB" id="A0A818V741"/>
<gene>
    <name evidence="5" type="ORF">IZO911_LOCUS40179</name>
    <name evidence="6" type="ORF">KXQ929_LOCUS11562</name>
</gene>
<dbReference type="Proteomes" id="UP000663860">
    <property type="component" value="Unassembled WGS sequence"/>
</dbReference>
<keyword evidence="3" id="KW-1133">Transmembrane helix</keyword>
<evidence type="ECO:0000313" key="7">
    <source>
        <dbReference type="Proteomes" id="UP000663868"/>
    </source>
</evidence>